<reference evidence="3" key="3">
    <citation type="journal article" date="2014" name="Nature">
        <title>Elephant shark genome provides unique insights into gnathostome evolution.</title>
        <authorList>
            <consortium name="International Elephant Shark Genome Sequencing Consortium"/>
            <person name="Venkatesh B."/>
            <person name="Lee A.P."/>
            <person name="Ravi V."/>
            <person name="Maurya A.K."/>
            <person name="Lian M.M."/>
            <person name="Swann J.B."/>
            <person name="Ohta Y."/>
            <person name="Flajnik M.F."/>
            <person name="Sutoh Y."/>
            <person name="Kasahara M."/>
            <person name="Hoon S."/>
            <person name="Gangu V."/>
            <person name="Roy S.W."/>
            <person name="Irimia M."/>
            <person name="Korzh V."/>
            <person name="Kondrychyn I."/>
            <person name="Lim Z.W."/>
            <person name="Tay B.H."/>
            <person name="Tohari S."/>
            <person name="Kong K.W."/>
            <person name="Ho S."/>
            <person name="Lorente-Galdos B."/>
            <person name="Quilez J."/>
            <person name="Marques-Bonet T."/>
            <person name="Raney B.J."/>
            <person name="Ingham P.W."/>
            <person name="Tay A."/>
            <person name="Hillier L.W."/>
            <person name="Minx P."/>
            <person name="Boehm T."/>
            <person name="Wilson R.K."/>
            <person name="Brenner S."/>
            <person name="Warren W.C."/>
        </authorList>
    </citation>
    <scope>NUCLEOTIDE SEQUENCE [LARGE SCALE GENOMIC DNA]</scope>
</reference>
<feature type="region of interest" description="Disordered" evidence="1">
    <location>
        <begin position="166"/>
        <end position="195"/>
    </location>
</feature>
<reference evidence="2" key="5">
    <citation type="submission" date="2025-09" db="UniProtKB">
        <authorList>
            <consortium name="Ensembl"/>
        </authorList>
    </citation>
    <scope>IDENTIFICATION</scope>
</reference>
<dbReference type="GeneID" id="103182790"/>
<keyword evidence="3" id="KW-1185">Reference proteome</keyword>
<dbReference type="KEGG" id="cmk:103182790"/>
<accession>A0A4W3I6Z2</accession>
<organism evidence="2 3">
    <name type="scientific">Callorhinchus milii</name>
    <name type="common">Ghost shark</name>
    <dbReference type="NCBI Taxonomy" id="7868"/>
    <lineage>
        <taxon>Eukaryota</taxon>
        <taxon>Metazoa</taxon>
        <taxon>Chordata</taxon>
        <taxon>Craniata</taxon>
        <taxon>Vertebrata</taxon>
        <taxon>Chondrichthyes</taxon>
        <taxon>Holocephali</taxon>
        <taxon>Chimaeriformes</taxon>
        <taxon>Callorhinchidae</taxon>
        <taxon>Callorhinchus</taxon>
    </lineage>
</organism>
<dbReference type="InterPro" id="IPR031367">
    <property type="entry name" value="CCDC24"/>
</dbReference>
<feature type="compositionally biased region" description="Polar residues" evidence="1">
    <location>
        <begin position="186"/>
        <end position="195"/>
    </location>
</feature>
<sequence length="522" mass="57467">MSRQGDPATGAMSRQGDPATGAMSRQGDPATGAMSRQGDPATGAIELPRSMWKLIEEFVSVSERDEIRQVLGEAAVDLSLDLHAEVAILMEIWHEMKEGQALAHSQDPMSVLLEPATIKSLLRHDIQLLLLNIQKKALDEGRNENEALSSYNRSVVSFALGQSWPGSGLSRPGSTDRSKDRMSPQRRPNTSESQSLVFNMEDLKDKLNIQNIDDIVLHLQSILQEECSILNKCILFLQKSLEEEHLNNSELVAINKEPSIAELKEERKILERDLLLTSSIQNLALPSILSGPTSSQVSYRNIEPLSGGPADLTRRIPFLPLSSGRSEANLESCMKLHSPSESGSWVYPIKPERLSTLPYRTSLMPLSEPNCQIDGTPNAYAPFHSKVKVQSKLQAHALGVESRTLSMTEMFPTCGTTPIEELSSLQNEMQMSLMCAEATNELPIEPLLTSSLGHTEIHRSTEKPRTLPSRLRSPTEVLPSRAKLEGHILIPAPPSSEKPINAQPISGRRVRRAHTDSLTGTA</sequence>
<feature type="region of interest" description="Disordered" evidence="1">
    <location>
        <begin position="490"/>
        <end position="522"/>
    </location>
</feature>
<evidence type="ECO:0000313" key="2">
    <source>
        <dbReference type="Ensembl" id="ENSCMIP00000023226.1"/>
    </source>
</evidence>
<dbReference type="Pfam" id="PF15669">
    <property type="entry name" value="CCDC24"/>
    <property type="match status" value="1"/>
</dbReference>
<dbReference type="InParanoid" id="A0A4W3I6Z2"/>
<evidence type="ECO:0000313" key="3">
    <source>
        <dbReference type="Proteomes" id="UP000314986"/>
    </source>
</evidence>
<reference evidence="3" key="1">
    <citation type="journal article" date="2006" name="Science">
        <title>Ancient noncoding elements conserved in the human genome.</title>
        <authorList>
            <person name="Venkatesh B."/>
            <person name="Kirkness E.F."/>
            <person name="Loh Y.H."/>
            <person name="Halpern A.L."/>
            <person name="Lee A.P."/>
            <person name="Johnson J."/>
            <person name="Dandona N."/>
            <person name="Viswanathan L.D."/>
            <person name="Tay A."/>
            <person name="Venter J.C."/>
            <person name="Strausberg R.L."/>
            <person name="Brenner S."/>
        </authorList>
    </citation>
    <scope>NUCLEOTIDE SEQUENCE [LARGE SCALE GENOMIC DNA]</scope>
</reference>
<evidence type="ECO:0000256" key="1">
    <source>
        <dbReference type="SAM" id="MobiDB-lite"/>
    </source>
</evidence>
<dbReference type="CTD" id="149473"/>
<feature type="region of interest" description="Disordered" evidence="1">
    <location>
        <begin position="1"/>
        <end position="43"/>
    </location>
</feature>
<protein>
    <recommendedName>
        <fullName evidence="4">Coiled-coil domain-containing protein 24</fullName>
    </recommendedName>
</protein>
<dbReference type="Ensembl" id="ENSCMIT00000023623.1">
    <property type="protein sequence ID" value="ENSCMIP00000023226.1"/>
    <property type="gene ID" value="ENSCMIG00000010404.1"/>
</dbReference>
<reference evidence="3" key="2">
    <citation type="journal article" date="2007" name="PLoS Biol.">
        <title>Survey sequencing and comparative analysis of the elephant shark (Callorhinchus milii) genome.</title>
        <authorList>
            <person name="Venkatesh B."/>
            <person name="Kirkness E.F."/>
            <person name="Loh Y.H."/>
            <person name="Halpern A.L."/>
            <person name="Lee A.P."/>
            <person name="Johnson J."/>
            <person name="Dandona N."/>
            <person name="Viswanathan L.D."/>
            <person name="Tay A."/>
            <person name="Venter J.C."/>
            <person name="Strausberg R.L."/>
            <person name="Brenner S."/>
        </authorList>
    </citation>
    <scope>NUCLEOTIDE SEQUENCE [LARGE SCALE GENOMIC DNA]</scope>
</reference>
<name>A0A4W3I6Z2_CALMI</name>
<dbReference type="PANTHER" id="PTHR28601:SF1">
    <property type="entry name" value="COILED-COIL DOMAIN-CONTAINING PROTEIN 24"/>
    <property type="match status" value="1"/>
</dbReference>
<dbReference type="AlphaFoldDB" id="A0A4W3I6Z2"/>
<feature type="compositionally biased region" description="Basic and acidic residues" evidence="1">
    <location>
        <begin position="174"/>
        <end position="183"/>
    </location>
</feature>
<evidence type="ECO:0008006" key="4">
    <source>
        <dbReference type="Google" id="ProtNLM"/>
    </source>
</evidence>
<dbReference type="Proteomes" id="UP000314986">
    <property type="component" value="Unassembled WGS sequence"/>
</dbReference>
<proteinExistence type="predicted"/>
<dbReference type="GeneTree" id="ENSGT00390000011926"/>
<gene>
    <name evidence="2" type="primary">ccdc24</name>
</gene>
<dbReference type="PANTHER" id="PTHR28601">
    <property type="entry name" value="COILED-COIL DOMAIN-CONTAINING PROTEIN 24"/>
    <property type="match status" value="1"/>
</dbReference>
<dbReference type="OMA" id="MEIWHEM"/>
<dbReference type="STRING" id="7868.ENSCMIP00000023226"/>
<reference evidence="2" key="4">
    <citation type="submission" date="2025-08" db="UniProtKB">
        <authorList>
            <consortium name="Ensembl"/>
        </authorList>
    </citation>
    <scope>IDENTIFICATION</scope>
</reference>
<dbReference type="OrthoDB" id="6022633at2759"/>